<dbReference type="GO" id="GO:0005524">
    <property type="term" value="F:ATP binding"/>
    <property type="evidence" value="ECO:0007669"/>
    <property type="project" value="UniProtKB-KW"/>
</dbReference>
<evidence type="ECO:0000256" key="1">
    <source>
        <dbReference type="ARBA" id="ARBA00022679"/>
    </source>
</evidence>
<accession>A0A6C0JQM0</accession>
<dbReference type="GO" id="GO:0008817">
    <property type="term" value="F:corrinoid adenosyltransferase activity"/>
    <property type="evidence" value="ECO:0007669"/>
    <property type="project" value="TreeGrafter"/>
</dbReference>
<evidence type="ECO:0000259" key="4">
    <source>
        <dbReference type="Pfam" id="PF01923"/>
    </source>
</evidence>
<sequence length="216" mass="24977">MKLYTKSGDKGMTSLYDGSKRAKGDVIFDVLGNIDELSSHIGLLCAKIQPILAKPIRQHYISVYKYTEIFERYERDLDNANTINEPLREIQIKLLDIGSNIAVIDPKKKERVPKITQDDVKRIEEWIDIIEKGNTKLTEFLLPGVHEKDAQSHVCRSVTRRAERSMWKLVDDGVAIDGNIMKYINRLSDFFFAFARRWSRDEDIKVSDIKKKLSSE</sequence>
<keyword evidence="3" id="KW-0067">ATP-binding</keyword>
<dbReference type="Pfam" id="PF01923">
    <property type="entry name" value="Cob_adeno_trans"/>
    <property type="match status" value="1"/>
</dbReference>
<feature type="domain" description="Cobalamin adenosyltransferase-like" evidence="4">
    <location>
        <begin position="3"/>
        <end position="196"/>
    </location>
</feature>
<dbReference type="Gene3D" id="1.20.1200.10">
    <property type="entry name" value="Cobalamin adenosyltransferase-like"/>
    <property type="match status" value="1"/>
</dbReference>
<evidence type="ECO:0000256" key="2">
    <source>
        <dbReference type="ARBA" id="ARBA00022741"/>
    </source>
</evidence>
<dbReference type="InterPro" id="IPR029499">
    <property type="entry name" value="PduO-typ"/>
</dbReference>
<dbReference type="AlphaFoldDB" id="A0A6C0JQM0"/>
<protein>
    <recommendedName>
        <fullName evidence="4">Cobalamin adenosyltransferase-like domain-containing protein</fullName>
    </recommendedName>
</protein>
<name>A0A6C0JQM0_9ZZZZ</name>
<dbReference type="InterPro" id="IPR036451">
    <property type="entry name" value="CblAdoTrfase-like_sf"/>
</dbReference>
<proteinExistence type="predicted"/>
<dbReference type="PANTHER" id="PTHR12213">
    <property type="entry name" value="CORRINOID ADENOSYLTRANSFERASE"/>
    <property type="match status" value="1"/>
</dbReference>
<dbReference type="EMBL" id="MN740673">
    <property type="protein sequence ID" value="QHU07116.1"/>
    <property type="molecule type" value="Genomic_DNA"/>
</dbReference>
<keyword evidence="1" id="KW-0808">Transferase</keyword>
<evidence type="ECO:0000313" key="5">
    <source>
        <dbReference type="EMBL" id="QHU07116.1"/>
    </source>
</evidence>
<reference evidence="5" key="1">
    <citation type="journal article" date="2020" name="Nature">
        <title>Giant virus diversity and host interactions through global metagenomics.</title>
        <authorList>
            <person name="Schulz F."/>
            <person name="Roux S."/>
            <person name="Paez-Espino D."/>
            <person name="Jungbluth S."/>
            <person name="Walsh D.A."/>
            <person name="Denef V.J."/>
            <person name="McMahon K.D."/>
            <person name="Konstantinidis K.T."/>
            <person name="Eloe-Fadrosh E.A."/>
            <person name="Kyrpides N.C."/>
            <person name="Woyke T."/>
        </authorList>
    </citation>
    <scope>NUCLEOTIDE SEQUENCE</scope>
    <source>
        <strain evidence="5">GVMAG-S-1038524-41</strain>
    </source>
</reference>
<keyword evidence="2" id="KW-0547">Nucleotide-binding</keyword>
<dbReference type="InterPro" id="IPR016030">
    <property type="entry name" value="CblAdoTrfase-like"/>
</dbReference>
<dbReference type="PANTHER" id="PTHR12213:SF0">
    <property type="entry name" value="CORRINOID ADENOSYLTRANSFERASE MMAB"/>
    <property type="match status" value="1"/>
</dbReference>
<dbReference type="SUPFAM" id="SSF89028">
    <property type="entry name" value="Cobalamin adenosyltransferase-like"/>
    <property type="match status" value="1"/>
</dbReference>
<organism evidence="5">
    <name type="scientific">viral metagenome</name>
    <dbReference type="NCBI Taxonomy" id="1070528"/>
    <lineage>
        <taxon>unclassified sequences</taxon>
        <taxon>metagenomes</taxon>
        <taxon>organismal metagenomes</taxon>
    </lineage>
</organism>
<evidence type="ECO:0000256" key="3">
    <source>
        <dbReference type="ARBA" id="ARBA00022840"/>
    </source>
</evidence>